<evidence type="ECO:0000259" key="3">
    <source>
        <dbReference type="Pfam" id="PF13828"/>
    </source>
</evidence>
<keyword evidence="2" id="KW-1133">Transmembrane helix</keyword>
<name>A0A6J6J7X8_9ZZZZ</name>
<dbReference type="InterPro" id="IPR025241">
    <property type="entry name" value="DUF4190"/>
</dbReference>
<evidence type="ECO:0000256" key="2">
    <source>
        <dbReference type="SAM" id="Phobius"/>
    </source>
</evidence>
<feature type="transmembrane region" description="Helical" evidence="2">
    <location>
        <begin position="25"/>
        <end position="52"/>
    </location>
</feature>
<sequence>MSDKNEKIEAAEAPKAKAHFDFTKLNTLAVVSLATAVTGFGSVAAVITGHISLAQLKKSNESGRGLALTGMILGYVGIAVWVLGGIGMAIARIFINQRYGVDLGGPMGGHMGGRGGFDGDDQGGMMGNGWQMPNGTQPEPVQTN</sequence>
<reference evidence="4" key="1">
    <citation type="submission" date="2020-05" db="EMBL/GenBank/DDBJ databases">
        <authorList>
            <person name="Chiriac C."/>
            <person name="Salcher M."/>
            <person name="Ghai R."/>
            <person name="Kavagutti S V."/>
        </authorList>
    </citation>
    <scope>NUCLEOTIDE SEQUENCE</scope>
</reference>
<keyword evidence="2" id="KW-0812">Transmembrane</keyword>
<keyword evidence="2" id="KW-0472">Membrane</keyword>
<dbReference type="Pfam" id="PF13828">
    <property type="entry name" value="DUF4190"/>
    <property type="match status" value="1"/>
</dbReference>
<organism evidence="4">
    <name type="scientific">freshwater metagenome</name>
    <dbReference type="NCBI Taxonomy" id="449393"/>
    <lineage>
        <taxon>unclassified sequences</taxon>
        <taxon>metagenomes</taxon>
        <taxon>ecological metagenomes</taxon>
    </lineage>
</organism>
<feature type="region of interest" description="Disordered" evidence="1">
    <location>
        <begin position="118"/>
        <end position="144"/>
    </location>
</feature>
<evidence type="ECO:0000313" key="4">
    <source>
        <dbReference type="EMBL" id="CAB4632694.1"/>
    </source>
</evidence>
<accession>A0A6J6J7X8</accession>
<feature type="transmembrane region" description="Helical" evidence="2">
    <location>
        <begin position="72"/>
        <end position="95"/>
    </location>
</feature>
<dbReference type="EMBL" id="CAEZVN010000049">
    <property type="protein sequence ID" value="CAB4632694.1"/>
    <property type="molecule type" value="Genomic_DNA"/>
</dbReference>
<feature type="compositionally biased region" description="Gly residues" evidence="1">
    <location>
        <begin position="118"/>
        <end position="127"/>
    </location>
</feature>
<gene>
    <name evidence="4" type="ORF">UFOPK2001_00635</name>
</gene>
<feature type="domain" description="DUF4190" evidence="3">
    <location>
        <begin position="28"/>
        <end position="83"/>
    </location>
</feature>
<evidence type="ECO:0000256" key="1">
    <source>
        <dbReference type="SAM" id="MobiDB-lite"/>
    </source>
</evidence>
<protein>
    <submittedName>
        <fullName evidence="4">Unannotated protein</fullName>
    </submittedName>
</protein>
<dbReference type="AlphaFoldDB" id="A0A6J6J7X8"/>
<proteinExistence type="predicted"/>
<feature type="compositionally biased region" description="Polar residues" evidence="1">
    <location>
        <begin position="131"/>
        <end position="144"/>
    </location>
</feature>